<organism evidence="2 3">
    <name type="scientific">Pristionchus fissidentatus</name>
    <dbReference type="NCBI Taxonomy" id="1538716"/>
    <lineage>
        <taxon>Eukaryota</taxon>
        <taxon>Metazoa</taxon>
        <taxon>Ecdysozoa</taxon>
        <taxon>Nematoda</taxon>
        <taxon>Chromadorea</taxon>
        <taxon>Rhabditida</taxon>
        <taxon>Rhabditina</taxon>
        <taxon>Diplogasteromorpha</taxon>
        <taxon>Diplogasteroidea</taxon>
        <taxon>Neodiplogasteridae</taxon>
        <taxon>Pristionchus</taxon>
    </lineage>
</organism>
<feature type="domain" description="Fungal lipase-type" evidence="1">
    <location>
        <begin position="69"/>
        <end position="202"/>
    </location>
</feature>
<dbReference type="InterPro" id="IPR002921">
    <property type="entry name" value="Fungal_lipase-type"/>
</dbReference>
<evidence type="ECO:0000313" key="2">
    <source>
        <dbReference type="EMBL" id="GMT23202.1"/>
    </source>
</evidence>
<dbReference type="PANTHER" id="PTHR45908:SF5">
    <property type="entry name" value="FUNGAL LIPASE-LIKE DOMAIN-CONTAINING PROTEIN"/>
    <property type="match status" value="1"/>
</dbReference>
<dbReference type="Proteomes" id="UP001432322">
    <property type="component" value="Unassembled WGS sequence"/>
</dbReference>
<comment type="caution">
    <text evidence="2">The sequence shown here is derived from an EMBL/GenBank/DDBJ whole genome shotgun (WGS) entry which is preliminary data.</text>
</comment>
<sequence>SNLQESLAIKLLHLSAAAYGPKQKECIEVTFPIEEERFLFTSTEAVCDILDSSCALFIVSSKNRSETIITFRGTKSTGQLLMEGWDTVGIGLDFYGMGKVNRYFMKALDRLWSSVIEFLARYEYRDHSIIFTGHSLGGALAALAAARTVKQGFRPVSAIRLYTFGQPRTGSYEFAMNFDSLKIESFRVVYASDIVPHQPFCKKNMQMPTNKEGSRACRASKDNEAYHHGTEIWYPQSMKAGSLYLECVGEPHNEDMECSDMISFDTTNMDAYIWDHKHYFDVMVSGFGISGCSDRLIGAEPAQQSRISKV</sequence>
<protein>
    <recommendedName>
        <fullName evidence="1">Fungal lipase-type domain-containing protein</fullName>
    </recommendedName>
</protein>
<accession>A0AAV5VZ53</accession>
<gene>
    <name evidence="2" type="ORF">PFISCL1PPCAC_14499</name>
</gene>
<feature type="non-terminal residue" evidence="2">
    <location>
        <position position="1"/>
    </location>
</feature>
<dbReference type="Gene3D" id="3.40.50.1820">
    <property type="entry name" value="alpha/beta hydrolase"/>
    <property type="match status" value="1"/>
</dbReference>
<evidence type="ECO:0000259" key="1">
    <source>
        <dbReference type="Pfam" id="PF01764"/>
    </source>
</evidence>
<dbReference type="GO" id="GO:0006629">
    <property type="term" value="P:lipid metabolic process"/>
    <property type="evidence" value="ECO:0007669"/>
    <property type="project" value="InterPro"/>
</dbReference>
<keyword evidence="3" id="KW-1185">Reference proteome</keyword>
<reference evidence="2" key="1">
    <citation type="submission" date="2023-10" db="EMBL/GenBank/DDBJ databases">
        <title>Genome assembly of Pristionchus species.</title>
        <authorList>
            <person name="Yoshida K."/>
            <person name="Sommer R.J."/>
        </authorList>
    </citation>
    <scope>NUCLEOTIDE SEQUENCE</scope>
    <source>
        <strain evidence="2">RS5133</strain>
    </source>
</reference>
<dbReference type="PANTHER" id="PTHR45908">
    <property type="entry name" value="PROTEIN CBG11750-RELATED"/>
    <property type="match status" value="1"/>
</dbReference>
<dbReference type="AlphaFoldDB" id="A0AAV5VZ53"/>
<dbReference type="CDD" id="cd00519">
    <property type="entry name" value="Lipase_3"/>
    <property type="match status" value="1"/>
</dbReference>
<dbReference type="Pfam" id="PF01764">
    <property type="entry name" value="Lipase_3"/>
    <property type="match status" value="1"/>
</dbReference>
<name>A0AAV5VZ53_9BILA</name>
<evidence type="ECO:0000313" key="3">
    <source>
        <dbReference type="Proteomes" id="UP001432322"/>
    </source>
</evidence>
<proteinExistence type="predicted"/>
<dbReference type="SUPFAM" id="SSF53474">
    <property type="entry name" value="alpha/beta-Hydrolases"/>
    <property type="match status" value="1"/>
</dbReference>
<feature type="non-terminal residue" evidence="2">
    <location>
        <position position="310"/>
    </location>
</feature>
<dbReference type="EMBL" id="BTSY01000004">
    <property type="protein sequence ID" value="GMT23202.1"/>
    <property type="molecule type" value="Genomic_DNA"/>
</dbReference>
<dbReference type="InterPro" id="IPR029058">
    <property type="entry name" value="AB_hydrolase_fold"/>
</dbReference>